<reference evidence="14" key="1">
    <citation type="submission" date="2022-12" db="EMBL/GenBank/DDBJ databases">
        <title>Peptostreptococcus.</title>
        <authorList>
            <person name="Lee S.H."/>
        </authorList>
    </citation>
    <scope>NUCLEOTIDE SEQUENCE</scope>
    <source>
        <strain evidence="14">CBA3647</strain>
    </source>
</reference>
<organism evidence="14 15">
    <name type="scientific">Peptostreptococcus equinus</name>
    <dbReference type="NCBI Taxonomy" id="3003601"/>
    <lineage>
        <taxon>Bacteria</taxon>
        <taxon>Bacillati</taxon>
        <taxon>Bacillota</taxon>
        <taxon>Clostridia</taxon>
        <taxon>Peptostreptococcales</taxon>
        <taxon>Peptostreptococcaceae</taxon>
        <taxon>Peptostreptococcus</taxon>
    </lineage>
</organism>
<keyword evidence="5 11" id="KW-0235">DNA replication</keyword>
<evidence type="ECO:0000256" key="6">
    <source>
        <dbReference type="ARBA" id="ARBA00022722"/>
    </source>
</evidence>
<name>A0ABY7JNU9_9FIRM</name>
<dbReference type="Gene3D" id="3.20.20.140">
    <property type="entry name" value="Metal-dependent hydrolases"/>
    <property type="match status" value="1"/>
</dbReference>
<dbReference type="InterPro" id="IPR040982">
    <property type="entry name" value="DNA_pol3_finger"/>
</dbReference>
<dbReference type="Gene3D" id="2.40.50.140">
    <property type="entry name" value="Nucleic acid-binding proteins"/>
    <property type="match status" value="1"/>
</dbReference>
<feature type="domain" description="Exonuclease" evidence="12">
    <location>
        <begin position="424"/>
        <end position="589"/>
    </location>
</feature>
<evidence type="ECO:0000256" key="10">
    <source>
        <dbReference type="ARBA" id="ARBA00049244"/>
    </source>
</evidence>
<dbReference type="HAMAP" id="MF_00356">
    <property type="entry name" value="DNApol_PolC"/>
    <property type="match status" value="1"/>
</dbReference>
<dbReference type="NCBIfam" id="TIGR01405">
    <property type="entry name" value="polC_Gram_pos"/>
    <property type="match status" value="1"/>
</dbReference>
<dbReference type="PANTHER" id="PTHR32294">
    <property type="entry name" value="DNA POLYMERASE III SUBUNIT ALPHA"/>
    <property type="match status" value="1"/>
</dbReference>
<dbReference type="InterPro" id="IPR004805">
    <property type="entry name" value="DnaE2/DnaE/PolC"/>
</dbReference>
<evidence type="ECO:0000256" key="1">
    <source>
        <dbReference type="ARBA" id="ARBA00003452"/>
    </source>
</evidence>
<proteinExistence type="inferred from homology"/>
<evidence type="ECO:0000256" key="8">
    <source>
        <dbReference type="ARBA" id="ARBA00022839"/>
    </source>
</evidence>
<evidence type="ECO:0000256" key="7">
    <source>
        <dbReference type="ARBA" id="ARBA00022801"/>
    </source>
</evidence>
<evidence type="ECO:0000259" key="12">
    <source>
        <dbReference type="SMART" id="SM00479"/>
    </source>
</evidence>
<dbReference type="Pfam" id="PF17657">
    <property type="entry name" value="DNA_pol3_finger"/>
    <property type="match status" value="1"/>
</dbReference>
<comment type="function">
    <text evidence="1 11">Required for replicative DNA synthesis. This DNA polymerase also exhibits 3' to 5' exonuclease activity.</text>
</comment>
<dbReference type="CDD" id="cd07435">
    <property type="entry name" value="PHP_PolIIIA_POLC"/>
    <property type="match status" value="1"/>
</dbReference>
<dbReference type="EC" id="2.7.7.7" evidence="11"/>
<evidence type="ECO:0000256" key="9">
    <source>
        <dbReference type="ARBA" id="ARBA00022932"/>
    </source>
</evidence>
<dbReference type="Pfam" id="PF02811">
    <property type="entry name" value="PHP"/>
    <property type="match status" value="1"/>
</dbReference>
<keyword evidence="7 11" id="KW-0378">Hydrolase</keyword>
<dbReference type="Gene3D" id="1.10.150.870">
    <property type="match status" value="1"/>
</dbReference>
<dbReference type="NCBIfam" id="TIGR00573">
    <property type="entry name" value="dnaq"/>
    <property type="match status" value="1"/>
</dbReference>
<keyword evidence="8 11" id="KW-0269">Exonuclease</keyword>
<evidence type="ECO:0000256" key="5">
    <source>
        <dbReference type="ARBA" id="ARBA00022705"/>
    </source>
</evidence>
<dbReference type="SUPFAM" id="SSF53098">
    <property type="entry name" value="Ribonuclease H-like"/>
    <property type="match status" value="1"/>
</dbReference>
<dbReference type="InterPro" id="IPR016195">
    <property type="entry name" value="Pol/histidinol_Pase-like"/>
</dbReference>
<dbReference type="SMART" id="SM00481">
    <property type="entry name" value="POLIIIAc"/>
    <property type="match status" value="1"/>
</dbReference>
<dbReference type="Gene3D" id="3.30.1900.20">
    <property type="match status" value="2"/>
</dbReference>
<keyword evidence="3 11" id="KW-0808">Transferase</keyword>
<dbReference type="InterPro" id="IPR012337">
    <property type="entry name" value="RNaseH-like_sf"/>
</dbReference>
<dbReference type="GO" id="GO:0003887">
    <property type="term" value="F:DNA-directed DNA polymerase activity"/>
    <property type="evidence" value="ECO:0007669"/>
    <property type="project" value="UniProtKB-EC"/>
</dbReference>
<evidence type="ECO:0000256" key="4">
    <source>
        <dbReference type="ARBA" id="ARBA00022695"/>
    </source>
</evidence>
<keyword evidence="15" id="KW-1185">Reference proteome</keyword>
<dbReference type="InterPro" id="IPR036397">
    <property type="entry name" value="RNaseH_sf"/>
</dbReference>
<dbReference type="InterPro" id="IPR004013">
    <property type="entry name" value="PHP_dom"/>
</dbReference>
<keyword evidence="4 11" id="KW-0548">Nucleotidyltransferase</keyword>
<gene>
    <name evidence="11" type="primary">polC</name>
    <name evidence="14" type="ORF">O0R46_05935</name>
</gene>
<evidence type="ECO:0000313" key="14">
    <source>
        <dbReference type="EMBL" id="WAW14146.1"/>
    </source>
</evidence>
<evidence type="ECO:0000256" key="2">
    <source>
        <dbReference type="ARBA" id="ARBA00022490"/>
    </source>
</evidence>
<dbReference type="Proteomes" id="UP001164187">
    <property type="component" value="Chromosome"/>
</dbReference>
<evidence type="ECO:0000313" key="15">
    <source>
        <dbReference type="Proteomes" id="UP001164187"/>
    </source>
</evidence>
<evidence type="ECO:0000256" key="11">
    <source>
        <dbReference type="HAMAP-Rule" id="MF_00356"/>
    </source>
</evidence>
<dbReference type="Pfam" id="PF07733">
    <property type="entry name" value="DNA_pol3_alpha"/>
    <property type="match status" value="2"/>
</dbReference>
<dbReference type="SMART" id="SM00479">
    <property type="entry name" value="EXOIII"/>
    <property type="match status" value="1"/>
</dbReference>
<dbReference type="InterPro" id="IPR044923">
    <property type="entry name" value="PolC_middle_finger_sf"/>
</dbReference>
<sequence>MKKFVDFLQYEENVKSSLTNGFEELEVENIILDKEANICKIDVISKTIVLNERFDKLVLRVKQAICPPLKDIKVNLRIVGLEKKKPKDIIKKYWPNIFYMIKMQSPLLLAYGNDLEHLFIDNKLKIKTPDNLVYNMFLEKEIINKVKELVKKELSLDIEVELEVARNADHKDLEIEKLIEKRTGDIRNLVSKIYFSNLEEEEFGDKEEKYVVNIEKTIDPDIIYGVTVEAFNKDMKDVDEFSRTVAVTGQVINVDSRANKYGKINHNFQMSDRTGAISCRVILNDLNAEKVIKETSVGKYICVRGDVIRSKYTGDIELNVTGIKIAKPHMRMDLSDEKRVELHAHTQMSSMDAIIPVKELIKRAETWGHKAIAITDHGVVQGFPDAMNASKGKDIKVIYGVEAYLVDDDQDLILNANKKDLNQRFVVFDLETTGFSPTNDNITEIGAVLIENGKIIEEFSSFVDPQMDISYKIQDLTGITNDMVKDAPKIDEILPKFMEFSKDAVFVAHNADFDTGFISQKCKEIGLEYKKDKVDTLSLSRILLSHMKKFTLDKICKELGVSLSGHHRAVNDARATAEVYIKFLDMFKKNGIETLAQINDYYGKVDYTKLRPTHATIYAKNYQGLKNLYRLISDSHIEHFYRSPRILKSKLKELREGLIVGSACSSGELYNAVQRNKSDEEIRDILDLYDFIEVMPLSNNSYLVDNGEVKDYEELININKKLIELGDRYEKLVVATGDVHILEPEDEIYRRILKYSQGFSKADKKEELYFRTTEEMMDEFYYLDPIKAYEIVIKNANKIADMIDDIVPIPKDTYPPVIEGSEEELRSMCYTKAKSIYGDPLPEVVQKRLDRELNSIIGNGYAVMYIIAHKLVAKSLSDGYLVGSRGSVGSSLAATMSDITEVNPLPAHYVCPNPECRHSEFFEIGEKGSGVDLPDKNCPKCGEKMIKDGHDIPFEVFLGFDGDKEPDIDLNFSGVYQPVIHKYTEELFGEGYTFRAGTIGTVKDKTAYGYVKKFSEEKYMDLSAAEKTKLTLGCTGVKRTSGQHPGGVMVIPNYKDVHDFTPIQYPANDKECGVITTHFDYHSISGRILKLDILGHDGPTIIRMLEDMTGIKITDIPLDDPETMSLFTSTKALGVTEEQIGTPVGSLAIPEFGTKFTRQMLIDTQPTTFAELGRISGLSHGTDVWVNNAQDLVRANVVGLKEVISTRDDIMNYLIFSGLEPKMAFTIMESVRKGKGLKPEHVAAMTANNVPEWYINSCKKIKYMFPKAHAVAYVMTSFRIAYCKVNYPEAFYATYFTTKVDDFDVELVTQGLEAVKSKMNRIYELGMDATTKEQSQLTVLEVVVEMLCRGIEILKVDIYKSHATEFKLAGEKKILPPMTSLQGMGENAAKNIVRERKNGRFLSKEDLIRRTKVSKTVVEKLSEHGSLDGMSEKNQLSFL</sequence>
<dbReference type="Gene3D" id="1.10.150.700">
    <property type="entry name" value="PolC, middle finger domain"/>
    <property type="match status" value="2"/>
</dbReference>
<accession>A0ABY7JNU9</accession>
<keyword evidence="6 11" id="KW-0540">Nuclease</keyword>
<comment type="catalytic activity">
    <reaction evidence="10 11">
        <text>DNA(n) + a 2'-deoxyribonucleoside 5'-triphosphate = DNA(n+1) + diphosphate</text>
        <dbReference type="Rhea" id="RHEA:22508"/>
        <dbReference type="Rhea" id="RHEA-COMP:17339"/>
        <dbReference type="Rhea" id="RHEA-COMP:17340"/>
        <dbReference type="ChEBI" id="CHEBI:33019"/>
        <dbReference type="ChEBI" id="CHEBI:61560"/>
        <dbReference type="ChEBI" id="CHEBI:173112"/>
        <dbReference type="EC" id="2.7.7.7"/>
    </reaction>
</comment>
<evidence type="ECO:0000256" key="3">
    <source>
        <dbReference type="ARBA" id="ARBA00022679"/>
    </source>
</evidence>
<dbReference type="InterPro" id="IPR013520">
    <property type="entry name" value="Ribonucl_H"/>
</dbReference>
<dbReference type="InterPro" id="IPR003141">
    <property type="entry name" value="Pol/His_phosphatase_N"/>
</dbReference>
<dbReference type="SUPFAM" id="SSF89550">
    <property type="entry name" value="PHP domain-like"/>
    <property type="match status" value="1"/>
</dbReference>
<dbReference type="Pfam" id="PF11490">
    <property type="entry name" value="DNA_pol3_a_NII"/>
    <property type="match status" value="1"/>
</dbReference>
<dbReference type="InterPro" id="IPR029460">
    <property type="entry name" value="DNAPol_HHH"/>
</dbReference>
<dbReference type="InterPro" id="IPR024754">
    <property type="entry name" value="DNA_PolC-like_N_II"/>
</dbReference>
<dbReference type="PANTHER" id="PTHR32294:SF5">
    <property type="entry name" value="DNA POLYMERASE III POLC-TYPE"/>
    <property type="match status" value="1"/>
</dbReference>
<dbReference type="RefSeq" id="WP_269310808.1">
    <property type="nucleotide sequence ID" value="NZ_CP114052.1"/>
</dbReference>
<comment type="similarity">
    <text evidence="11">Belongs to the DNA polymerase type-C family. PolC subfamily.</text>
</comment>
<dbReference type="InterPro" id="IPR012340">
    <property type="entry name" value="NA-bd_OB-fold"/>
</dbReference>
<comment type="subcellular location">
    <subcellularLocation>
        <location evidence="11">Cytoplasm</location>
    </subcellularLocation>
</comment>
<dbReference type="Pfam" id="PF14579">
    <property type="entry name" value="HHH_6"/>
    <property type="match status" value="1"/>
</dbReference>
<dbReference type="InterPro" id="IPR006308">
    <property type="entry name" value="Pol_III_a_PolC-type_gram_pos"/>
</dbReference>
<dbReference type="SUPFAM" id="SSF81585">
    <property type="entry name" value="PsbU/PolX domain-like"/>
    <property type="match status" value="1"/>
</dbReference>
<dbReference type="Pfam" id="PF00929">
    <property type="entry name" value="RNase_T"/>
    <property type="match status" value="1"/>
</dbReference>
<protein>
    <recommendedName>
        <fullName evidence="11">DNA polymerase III PolC-type</fullName>
        <shortName evidence="11">PolIII</shortName>
        <ecNumber evidence="11">2.7.7.7</ecNumber>
    </recommendedName>
</protein>
<feature type="domain" description="Polymerase/histidinol phosphatase N-terminal" evidence="13">
    <location>
        <begin position="340"/>
        <end position="407"/>
    </location>
</feature>
<evidence type="ECO:0000259" key="13">
    <source>
        <dbReference type="SMART" id="SM00481"/>
    </source>
</evidence>
<keyword evidence="2 11" id="KW-0963">Cytoplasm</keyword>
<dbReference type="EMBL" id="CP114052">
    <property type="protein sequence ID" value="WAW14146.1"/>
    <property type="molecule type" value="Genomic_DNA"/>
</dbReference>
<dbReference type="NCBIfam" id="NF001688">
    <property type="entry name" value="PRK00448.1"/>
    <property type="match status" value="1"/>
</dbReference>
<dbReference type="InterPro" id="IPR011708">
    <property type="entry name" value="DNA_pol3_alpha_NTPase_dom"/>
</dbReference>
<keyword evidence="9 11" id="KW-0239">DNA-directed DNA polymerase</keyword>
<dbReference type="InterPro" id="IPR006054">
    <property type="entry name" value="DnaQ"/>
</dbReference>
<dbReference type="CDD" id="cd06127">
    <property type="entry name" value="DEDDh"/>
    <property type="match status" value="1"/>
</dbReference>
<dbReference type="Gene3D" id="3.30.420.10">
    <property type="entry name" value="Ribonuclease H-like superfamily/Ribonuclease H"/>
    <property type="match status" value="1"/>
</dbReference>